<reference evidence="8 9" key="1">
    <citation type="submission" date="2019-06" db="EMBL/GenBank/DDBJ databases">
        <title>Sequencing the genomes of 1000 actinobacteria strains.</title>
        <authorList>
            <person name="Klenk H.-P."/>
        </authorList>
    </citation>
    <scope>NUCLEOTIDE SEQUENCE [LARGE SCALE GENOMIC DNA]</scope>
    <source>
        <strain evidence="8 9">DSM 46699</strain>
    </source>
</reference>
<keyword evidence="3 7" id="KW-0812">Transmembrane</keyword>
<feature type="transmembrane region" description="Helical" evidence="7">
    <location>
        <begin position="44"/>
        <end position="62"/>
    </location>
</feature>
<dbReference type="RefSeq" id="WP_186459374.1">
    <property type="nucleotide sequence ID" value="NZ_VIWX01000002.1"/>
</dbReference>
<evidence type="ECO:0000256" key="2">
    <source>
        <dbReference type="ARBA" id="ARBA00022475"/>
    </source>
</evidence>
<feature type="region of interest" description="Disordered" evidence="6">
    <location>
        <begin position="405"/>
        <end position="430"/>
    </location>
</feature>
<gene>
    <name evidence="8" type="ORF">FHU35_12412</name>
</gene>
<keyword evidence="4 7" id="KW-1133">Transmembrane helix</keyword>
<keyword evidence="5 7" id="KW-0472">Membrane</keyword>
<dbReference type="Proteomes" id="UP000316184">
    <property type="component" value="Unassembled WGS sequence"/>
</dbReference>
<evidence type="ECO:0000256" key="7">
    <source>
        <dbReference type="SAM" id="Phobius"/>
    </source>
</evidence>
<protein>
    <submittedName>
        <fullName evidence="8">Aromatic acid exporter family member 1</fullName>
    </submittedName>
</protein>
<dbReference type="EMBL" id="VIWX01000002">
    <property type="protein sequence ID" value="TWF95417.1"/>
    <property type="molecule type" value="Genomic_DNA"/>
</dbReference>
<evidence type="ECO:0000256" key="5">
    <source>
        <dbReference type="ARBA" id="ARBA00023136"/>
    </source>
</evidence>
<name>A0A561U7U4_9PSEU</name>
<dbReference type="AlphaFoldDB" id="A0A561U7U4"/>
<comment type="caution">
    <text evidence="8">The sequence shown here is derived from an EMBL/GenBank/DDBJ whole genome shotgun (WGS) entry which is preliminary data.</text>
</comment>
<feature type="transmembrane region" description="Helical" evidence="7">
    <location>
        <begin position="165"/>
        <end position="189"/>
    </location>
</feature>
<keyword evidence="2" id="KW-1003">Cell membrane</keyword>
<dbReference type="GO" id="GO:0005886">
    <property type="term" value="C:plasma membrane"/>
    <property type="evidence" value="ECO:0007669"/>
    <property type="project" value="UniProtKB-SubCell"/>
</dbReference>
<evidence type="ECO:0000256" key="3">
    <source>
        <dbReference type="ARBA" id="ARBA00022692"/>
    </source>
</evidence>
<keyword evidence="9" id="KW-1185">Reference proteome</keyword>
<evidence type="ECO:0000313" key="9">
    <source>
        <dbReference type="Proteomes" id="UP000316184"/>
    </source>
</evidence>
<dbReference type="InterPro" id="IPR010343">
    <property type="entry name" value="ArAE_1"/>
</dbReference>
<organism evidence="8 9">
    <name type="scientific">Saccharopolyspora dendranthemae</name>
    <dbReference type="NCBI Taxonomy" id="1181886"/>
    <lineage>
        <taxon>Bacteria</taxon>
        <taxon>Bacillati</taxon>
        <taxon>Actinomycetota</taxon>
        <taxon>Actinomycetes</taxon>
        <taxon>Pseudonocardiales</taxon>
        <taxon>Pseudonocardiaceae</taxon>
        <taxon>Saccharopolyspora</taxon>
    </lineage>
</organism>
<evidence type="ECO:0000256" key="1">
    <source>
        <dbReference type="ARBA" id="ARBA00004651"/>
    </source>
</evidence>
<comment type="subcellular location">
    <subcellularLocation>
        <location evidence="1">Cell membrane</location>
        <topology evidence="1">Multi-pass membrane protein</topology>
    </subcellularLocation>
</comment>
<accession>A0A561U7U4</accession>
<proteinExistence type="predicted"/>
<evidence type="ECO:0000313" key="8">
    <source>
        <dbReference type="EMBL" id="TWF95417.1"/>
    </source>
</evidence>
<sequence>MTEPDQVESGGGARRNKTRARTRFHRLMCVLKRAFEHTGPDRDVLLLIIKSVIAATVAWVIANNLLRAPTATFAPFAALLMVQATISQSLDQSIRYAGAMVFGVLLAGLVTPVMGAATLTFAVLILVALVLGRWRKLGQQGPQVGVTALFAYASFTQGGTSPSGFVQLGSIAGLVLMGCVIGVVTNLVIAPPMRYRSARLGVSALAHSLREMLTDVAQGLDQGIPDQDQAETWLHQANRFPHAVAQASAAVSRAVEVRRFNPRRLFLAYPASFEGYRTIINTLERATGQLRLAMRGLTFAVQENTALQPERERFLRSYGEVLAATAEAAGAIGEMHSTDAADQADRLGDATARARRAYSELAEQAKSTELDGPGPWAVYRGLQTDAHRLVEEFVEAQHQLARLIDSSTGDSSQDESRRTCTARSTDALRR</sequence>
<evidence type="ECO:0000256" key="6">
    <source>
        <dbReference type="SAM" id="MobiDB-lite"/>
    </source>
</evidence>
<dbReference type="Pfam" id="PF06081">
    <property type="entry name" value="ArAE_1"/>
    <property type="match status" value="1"/>
</dbReference>
<feature type="transmembrane region" description="Helical" evidence="7">
    <location>
        <begin position="98"/>
        <end position="131"/>
    </location>
</feature>
<evidence type="ECO:0000256" key="4">
    <source>
        <dbReference type="ARBA" id="ARBA00022989"/>
    </source>
</evidence>